<evidence type="ECO:0000313" key="3">
    <source>
        <dbReference type="Proteomes" id="UP000190637"/>
    </source>
</evidence>
<proteinExistence type="predicted"/>
<accession>A0A1T4K4H1</accession>
<gene>
    <name evidence="2" type="ORF">SAMN02745673_00158</name>
</gene>
<feature type="transmembrane region" description="Helical" evidence="1">
    <location>
        <begin position="51"/>
        <end position="68"/>
    </location>
</feature>
<sequence length="82" mass="8490">MTSHDRPRPHWSLRVVGAALRVFPGVVAVLSGAALITALAGLAAVRLVPAASAPVAALTMLLAALFVAGRRRNARRRRAATG</sequence>
<organism evidence="2 3">
    <name type="scientific">Marinactinospora thermotolerans DSM 45154</name>
    <dbReference type="NCBI Taxonomy" id="1122192"/>
    <lineage>
        <taxon>Bacteria</taxon>
        <taxon>Bacillati</taxon>
        <taxon>Actinomycetota</taxon>
        <taxon>Actinomycetes</taxon>
        <taxon>Streptosporangiales</taxon>
        <taxon>Nocardiopsidaceae</taxon>
        <taxon>Marinactinospora</taxon>
    </lineage>
</organism>
<feature type="transmembrane region" description="Helical" evidence="1">
    <location>
        <begin position="20"/>
        <end position="45"/>
    </location>
</feature>
<keyword evidence="1" id="KW-0472">Membrane</keyword>
<dbReference type="EMBL" id="FUWS01000001">
    <property type="protein sequence ID" value="SJZ37309.1"/>
    <property type="molecule type" value="Genomic_DNA"/>
</dbReference>
<dbReference type="RefSeq" id="WP_078759599.1">
    <property type="nucleotide sequence ID" value="NZ_FUWS01000001.1"/>
</dbReference>
<keyword evidence="1" id="KW-0812">Transmembrane</keyword>
<keyword evidence="1" id="KW-1133">Transmembrane helix</keyword>
<reference evidence="2 3" key="1">
    <citation type="submission" date="2017-02" db="EMBL/GenBank/DDBJ databases">
        <authorList>
            <person name="Peterson S.W."/>
        </authorList>
    </citation>
    <scope>NUCLEOTIDE SEQUENCE [LARGE SCALE GENOMIC DNA]</scope>
    <source>
        <strain evidence="2 3">DSM 45154</strain>
    </source>
</reference>
<name>A0A1T4K4H1_9ACTN</name>
<dbReference type="Proteomes" id="UP000190637">
    <property type="component" value="Unassembled WGS sequence"/>
</dbReference>
<protein>
    <submittedName>
        <fullName evidence="2">Uncharacterized protein</fullName>
    </submittedName>
</protein>
<evidence type="ECO:0000256" key="1">
    <source>
        <dbReference type="SAM" id="Phobius"/>
    </source>
</evidence>
<dbReference type="AlphaFoldDB" id="A0A1T4K4H1"/>
<keyword evidence="3" id="KW-1185">Reference proteome</keyword>
<evidence type="ECO:0000313" key="2">
    <source>
        <dbReference type="EMBL" id="SJZ37309.1"/>
    </source>
</evidence>